<dbReference type="AlphaFoldDB" id="A0A1B2EV69"/>
<evidence type="ECO:0000313" key="1">
    <source>
        <dbReference type="EMBL" id="ANY83870.1"/>
    </source>
</evidence>
<accession>A0A1B2EV69</accession>
<name>A0A1B2EV69_9HYPH</name>
<reference evidence="1" key="1">
    <citation type="submission" date="2016-07" db="EMBL/GenBank/DDBJ databases">
        <title>Microvirga ossetica sp. nov. a new species of rhizobia isolated from root nodules of the legume species Vicia alpestris Steven originated from North Ossetia region in the Caucasus.</title>
        <authorList>
            <person name="Safronova V.I."/>
            <person name="Kuznetsova I.G."/>
            <person name="Sazanova A.L."/>
            <person name="Belimov A."/>
            <person name="Andronov E."/>
            <person name="Osledkin Y.S."/>
            <person name="Onishchuk O.P."/>
            <person name="Kurchak O.N."/>
            <person name="Shaposhnikov A.I."/>
            <person name="Willems A."/>
            <person name="Tikhonovich I.A."/>
        </authorList>
    </citation>
    <scope>NUCLEOTIDE SEQUENCE [LARGE SCALE GENOMIC DNA]</scope>
    <source>
        <strain evidence="1">V5/3M</strain>
        <plasmid evidence="1">unnamed3</plasmid>
    </source>
</reference>
<organism evidence="1">
    <name type="scientific">Microvirga ossetica</name>
    <dbReference type="NCBI Taxonomy" id="1882682"/>
    <lineage>
        <taxon>Bacteria</taxon>
        <taxon>Pseudomonadati</taxon>
        <taxon>Pseudomonadota</taxon>
        <taxon>Alphaproteobacteria</taxon>
        <taxon>Hyphomicrobiales</taxon>
        <taxon>Methylobacteriaceae</taxon>
        <taxon>Microvirga</taxon>
    </lineage>
</organism>
<protein>
    <submittedName>
        <fullName evidence="1">Uncharacterized protein</fullName>
    </submittedName>
</protein>
<gene>
    <name evidence="1" type="ORF">BB934_37295</name>
</gene>
<dbReference type="KEGG" id="moc:BB934_37295"/>
<geneLocation type="plasmid" evidence="1">
    <name>unnamed3</name>
</geneLocation>
<dbReference type="EMBL" id="CP016618">
    <property type="protein sequence ID" value="ANY83870.1"/>
    <property type="molecule type" value="Genomic_DNA"/>
</dbReference>
<proteinExistence type="predicted"/>
<keyword evidence="1" id="KW-0614">Plasmid</keyword>
<sequence length="76" mass="8175">MAADLSLMHASLAPGEEAMEKHILNLARNIREQALQRANDDLGEDLALVWKEAALKAAQARLEAFGAPGETTHPEG</sequence>